<name>A0A6G7VJG9_9RHOB</name>
<dbReference type="PANTHER" id="PTHR13696">
    <property type="entry name" value="P-LOOP CONTAINING NUCLEOSIDE TRIPHOSPHATE HYDROLASE"/>
    <property type="match status" value="1"/>
</dbReference>
<dbReference type="InterPro" id="IPR015223">
    <property type="entry name" value="MipZ"/>
</dbReference>
<dbReference type="SUPFAM" id="SSF52540">
    <property type="entry name" value="P-loop containing nucleoside triphosphate hydrolases"/>
    <property type="match status" value="1"/>
</dbReference>
<evidence type="ECO:0000313" key="2">
    <source>
        <dbReference type="Proteomes" id="UP000500791"/>
    </source>
</evidence>
<proteinExistence type="predicted"/>
<dbReference type="EMBL" id="CP049811">
    <property type="protein sequence ID" value="QIK40243.1"/>
    <property type="molecule type" value="Genomic_DNA"/>
</dbReference>
<keyword evidence="2" id="KW-1185">Reference proteome</keyword>
<reference evidence="1 2" key="1">
    <citation type="submission" date="2020-03" db="EMBL/GenBank/DDBJ databases">
        <title>Complete genome sequence of Monaibacterium sp. ALG8 with diverse plasmids.</title>
        <authorList>
            <person name="Sun C."/>
        </authorList>
    </citation>
    <scope>NUCLEOTIDE SEQUENCE [LARGE SCALE GENOMIC DNA]</scope>
    <source>
        <strain evidence="1 2">ALG8</strain>
    </source>
</reference>
<dbReference type="RefSeq" id="WP_166189482.1">
    <property type="nucleotide sequence ID" value="NZ_CP049811.1"/>
</dbReference>
<dbReference type="Proteomes" id="UP000500791">
    <property type="component" value="Chromosome"/>
</dbReference>
<dbReference type="PANTHER" id="PTHR13696:SF96">
    <property type="entry name" value="COBQ_COBB_MIND_PARA NUCLEOTIDE BINDING DOMAIN-CONTAINING PROTEIN"/>
    <property type="match status" value="1"/>
</dbReference>
<accession>A0A6G7VJG9</accession>
<dbReference type="Gene3D" id="3.40.50.300">
    <property type="entry name" value="P-loop containing nucleotide triphosphate hydrolases"/>
    <property type="match status" value="1"/>
</dbReference>
<dbReference type="InterPro" id="IPR027417">
    <property type="entry name" value="P-loop_NTPase"/>
</dbReference>
<dbReference type="Pfam" id="PF09140">
    <property type="entry name" value="MipZ"/>
    <property type="match status" value="1"/>
</dbReference>
<dbReference type="InterPro" id="IPR050678">
    <property type="entry name" value="DNA_Partitioning_ATPase"/>
</dbReference>
<evidence type="ECO:0000313" key="1">
    <source>
        <dbReference type="EMBL" id="QIK40243.1"/>
    </source>
</evidence>
<sequence length="269" mass="29741">MAHIIVLGNEKGGSGKSTTSMHLFAALARCGHKVGVIDLDLRQKSFFRYLENREAFVARTGTKLPMPIREALGYSTLDSVTAAKEEEEDRFAAALHRLDQTCSFILIDCPGSHTRYAQMAHAAADTLVTPMNDSLIDFDLLAKLNPETGKVLGPSVYSEMVWQARQLRATAGLKPVDWVVLRNRIATLNARNKRRVGSALTELSKRIGFRVIPGFGERVVFREMFLSGLTLLDLKDTGEVSLNISNLAARQEVRDVVKALNLPDVSVKF</sequence>
<dbReference type="AlphaFoldDB" id="A0A6G7VJG9"/>
<dbReference type="KEGG" id="mon:G8E03_05370"/>
<dbReference type="CDD" id="cd02042">
    <property type="entry name" value="ParAB_family"/>
    <property type="match status" value="1"/>
</dbReference>
<gene>
    <name evidence="1" type="ORF">G8E03_05370</name>
</gene>
<protein>
    <submittedName>
        <fullName evidence="1">AAA family ATPase</fullName>
    </submittedName>
</protein>
<organism evidence="1 2">
    <name type="scientific">Pontivivens nitratireducens</name>
    <dbReference type="NCBI Taxonomy" id="2758038"/>
    <lineage>
        <taxon>Bacteria</taxon>
        <taxon>Pseudomonadati</taxon>
        <taxon>Pseudomonadota</taxon>
        <taxon>Alphaproteobacteria</taxon>
        <taxon>Rhodobacterales</taxon>
        <taxon>Paracoccaceae</taxon>
        <taxon>Pontivivens</taxon>
    </lineage>
</organism>